<reference evidence="1" key="1">
    <citation type="submission" date="2021-01" db="EMBL/GenBank/DDBJ databases">
        <title>Genomic Encyclopedia of Type Strains, Phase IV (KMG-IV): sequencing the most valuable type-strain genomes for metagenomic binning, comparative biology and taxonomic classification.</title>
        <authorList>
            <person name="Goeker M."/>
        </authorList>
    </citation>
    <scope>NUCLEOTIDE SEQUENCE</scope>
    <source>
        <strain evidence="1">DSM 25523</strain>
    </source>
</reference>
<gene>
    <name evidence="1" type="ORF">JOD01_003460</name>
</gene>
<proteinExistence type="predicted"/>
<name>A0A938Y268_9BACL</name>
<evidence type="ECO:0000313" key="2">
    <source>
        <dbReference type="Proteomes" id="UP000717624"/>
    </source>
</evidence>
<comment type="caution">
    <text evidence="1">The sequence shown here is derived from an EMBL/GenBank/DDBJ whole genome shotgun (WGS) entry which is preliminary data.</text>
</comment>
<evidence type="ECO:0000313" key="1">
    <source>
        <dbReference type="EMBL" id="MBM7591808.1"/>
    </source>
</evidence>
<organism evidence="1 2">
    <name type="scientific">Brevibacillus fulvus</name>
    <dbReference type="NCBI Taxonomy" id="1125967"/>
    <lineage>
        <taxon>Bacteria</taxon>
        <taxon>Bacillati</taxon>
        <taxon>Bacillota</taxon>
        <taxon>Bacilli</taxon>
        <taxon>Bacillales</taxon>
        <taxon>Paenibacillaceae</taxon>
        <taxon>Brevibacillus</taxon>
    </lineage>
</organism>
<dbReference type="Proteomes" id="UP000717624">
    <property type="component" value="Unassembled WGS sequence"/>
</dbReference>
<sequence>MGEEKTAGCIQAVSSPQSIGELMGDRLFFSSTNNYEKNEQNQNQRKIIKISVEKTH</sequence>
<accession>A0A938Y268</accession>
<protein>
    <submittedName>
        <fullName evidence="1">Uncharacterized protein</fullName>
    </submittedName>
</protein>
<dbReference type="AlphaFoldDB" id="A0A938Y268"/>
<keyword evidence="2" id="KW-1185">Reference proteome</keyword>
<dbReference type="RefSeq" id="WP_425550342.1">
    <property type="nucleotide sequence ID" value="NZ_BAABIN010000036.1"/>
</dbReference>
<dbReference type="EMBL" id="JAFBEB010000015">
    <property type="protein sequence ID" value="MBM7591808.1"/>
    <property type="molecule type" value="Genomic_DNA"/>
</dbReference>